<keyword evidence="5 6" id="KW-0472">Membrane</keyword>
<sequence>MSQAEVRSTQAGPQALMRTIWRVVVDAVGSFFRHDSPAAGAALAFYTLFSLAPMLMVAIAVAGLVFGAEAARGELFSQIEGLIGTQGATAVQGLLANVEQKDQGGWGAMVGVGLLLFGATTVFAQLRASLDTLWHDTDWYRESDAKVPWWSLLQARLTAFGTILAIGFLLLVSLALDAALTALEPIWQAHLIGWPTVMRVLALVISTLLSAALFAVLLRFLPSVSVAWRHVWIGAAITAALFALSRWAIGWYIGTTAVDGGYGAASSLVAVLVWVYVSAQIFLFGAEITRAVAVHEHRALNA</sequence>
<evidence type="ECO:0000256" key="1">
    <source>
        <dbReference type="ARBA" id="ARBA00004651"/>
    </source>
</evidence>
<evidence type="ECO:0000256" key="2">
    <source>
        <dbReference type="ARBA" id="ARBA00022475"/>
    </source>
</evidence>
<keyword evidence="2" id="KW-1003">Cell membrane</keyword>
<evidence type="ECO:0000256" key="4">
    <source>
        <dbReference type="ARBA" id="ARBA00022989"/>
    </source>
</evidence>
<feature type="transmembrane region" description="Helical" evidence="6">
    <location>
        <begin position="261"/>
        <end position="284"/>
    </location>
</feature>
<evidence type="ECO:0000256" key="6">
    <source>
        <dbReference type="SAM" id="Phobius"/>
    </source>
</evidence>
<evidence type="ECO:0000256" key="5">
    <source>
        <dbReference type="ARBA" id="ARBA00023136"/>
    </source>
</evidence>
<feature type="transmembrane region" description="Helical" evidence="6">
    <location>
        <begin position="157"/>
        <end position="176"/>
    </location>
</feature>
<feature type="transmembrane region" description="Helical" evidence="6">
    <location>
        <begin position="230"/>
        <end position="249"/>
    </location>
</feature>
<comment type="subcellular location">
    <subcellularLocation>
        <location evidence="1">Cell membrane</location>
        <topology evidence="1">Multi-pass membrane protein</topology>
    </subcellularLocation>
</comment>
<name>A0ABU1WGC2_9BURK</name>
<accession>A0ABU1WGC2</accession>
<dbReference type="Proteomes" id="UP001265700">
    <property type="component" value="Unassembled WGS sequence"/>
</dbReference>
<organism evidence="7 8">
    <name type="scientific">Hydrogenophaga palleronii</name>
    <dbReference type="NCBI Taxonomy" id="65655"/>
    <lineage>
        <taxon>Bacteria</taxon>
        <taxon>Pseudomonadati</taxon>
        <taxon>Pseudomonadota</taxon>
        <taxon>Betaproteobacteria</taxon>
        <taxon>Burkholderiales</taxon>
        <taxon>Comamonadaceae</taxon>
        <taxon>Hydrogenophaga</taxon>
    </lineage>
</organism>
<reference evidence="7 8" key="1">
    <citation type="submission" date="2023-07" db="EMBL/GenBank/DDBJ databases">
        <title>Sorghum-associated microbial communities from plants grown in Nebraska, USA.</title>
        <authorList>
            <person name="Schachtman D."/>
        </authorList>
    </citation>
    <scope>NUCLEOTIDE SEQUENCE [LARGE SCALE GENOMIC DNA]</scope>
    <source>
        <strain evidence="7 8">4249</strain>
    </source>
</reference>
<dbReference type="RefSeq" id="WP_310310347.1">
    <property type="nucleotide sequence ID" value="NZ_JAVDWU010000001.1"/>
</dbReference>
<dbReference type="PANTHER" id="PTHR30213:SF1">
    <property type="entry name" value="INNER MEMBRANE PROTEIN YHJD"/>
    <property type="match status" value="1"/>
</dbReference>
<keyword evidence="4 6" id="KW-1133">Transmembrane helix</keyword>
<proteinExistence type="predicted"/>
<feature type="transmembrane region" description="Helical" evidence="6">
    <location>
        <begin position="104"/>
        <end position="124"/>
    </location>
</feature>
<evidence type="ECO:0000313" key="7">
    <source>
        <dbReference type="EMBL" id="MDR7148126.1"/>
    </source>
</evidence>
<dbReference type="InterPro" id="IPR017039">
    <property type="entry name" value="Virul_fac_BrkB"/>
</dbReference>
<keyword evidence="3 6" id="KW-0812">Transmembrane</keyword>
<protein>
    <submittedName>
        <fullName evidence="7">Membrane protein</fullName>
    </submittedName>
</protein>
<comment type="caution">
    <text evidence="7">The sequence shown here is derived from an EMBL/GenBank/DDBJ whole genome shotgun (WGS) entry which is preliminary data.</text>
</comment>
<dbReference type="PIRSF" id="PIRSF035875">
    <property type="entry name" value="RNase_BN"/>
    <property type="match status" value="1"/>
</dbReference>
<dbReference type="Pfam" id="PF03631">
    <property type="entry name" value="Virul_fac_BrkB"/>
    <property type="match status" value="1"/>
</dbReference>
<dbReference type="PANTHER" id="PTHR30213">
    <property type="entry name" value="INNER MEMBRANE PROTEIN YHJD"/>
    <property type="match status" value="1"/>
</dbReference>
<evidence type="ECO:0000313" key="8">
    <source>
        <dbReference type="Proteomes" id="UP001265700"/>
    </source>
</evidence>
<keyword evidence="8" id="KW-1185">Reference proteome</keyword>
<feature type="transmembrane region" description="Helical" evidence="6">
    <location>
        <begin position="43"/>
        <end position="66"/>
    </location>
</feature>
<dbReference type="NCBIfam" id="TIGR00765">
    <property type="entry name" value="yihY_not_rbn"/>
    <property type="match status" value="1"/>
</dbReference>
<evidence type="ECO:0000256" key="3">
    <source>
        <dbReference type="ARBA" id="ARBA00022692"/>
    </source>
</evidence>
<feature type="transmembrane region" description="Helical" evidence="6">
    <location>
        <begin position="196"/>
        <end position="218"/>
    </location>
</feature>
<dbReference type="EMBL" id="JAVDWU010000001">
    <property type="protein sequence ID" value="MDR7148126.1"/>
    <property type="molecule type" value="Genomic_DNA"/>
</dbReference>
<gene>
    <name evidence="7" type="ORF">J2W49_000054</name>
</gene>